<reference evidence="7 8" key="1">
    <citation type="journal article" date="2017" name="FEMS Microbiol. Ecol.">
        <title>Reconstructed genomes of novel Dehalococcoides mccartyi strains from 1,2,3,4-tetrachlorodibenzo-p-dioxin-dechlorinating enrichment cultures reveal divergent reductive dehalogenase gene profiles.</title>
        <authorList>
            <person name="Dam H.T."/>
            <person name="Vollmers J."/>
            <person name="Kaster A.K."/>
            <person name="Haggblom M.M."/>
        </authorList>
    </citation>
    <scope>NUCLEOTIDE SEQUENCE [LARGE SCALE GENOMIC DNA]</scope>
    <source>
        <strain evidence="7 8">H1-3-2.001</strain>
    </source>
</reference>
<gene>
    <name evidence="7" type="ORF">CVH13_01825</name>
</gene>
<feature type="domain" description="Aminotransferase class I/classII large" evidence="6">
    <location>
        <begin position="2"/>
        <end position="62"/>
    </location>
</feature>
<dbReference type="PANTHER" id="PTHR46383">
    <property type="entry name" value="ASPARTATE AMINOTRANSFERASE"/>
    <property type="match status" value="1"/>
</dbReference>
<sequence length="73" mass="8270">AFYTFPSVRKTGLSSNEFAEKLLMEEKVAAVPGTAFGESGEGYLRCCYATSLKDIEEAMKRFRHFLKHNCPQM</sequence>
<dbReference type="InterPro" id="IPR050596">
    <property type="entry name" value="AspAT/PAT-like"/>
</dbReference>
<dbReference type="GO" id="GO:0006520">
    <property type="term" value="P:amino acid metabolic process"/>
    <property type="evidence" value="ECO:0007669"/>
    <property type="project" value="InterPro"/>
</dbReference>
<dbReference type="EC" id="2.6.1.1" evidence="7"/>
<dbReference type="GO" id="GO:0004069">
    <property type="term" value="F:L-aspartate:2-oxoglutarate aminotransferase activity"/>
    <property type="evidence" value="ECO:0007669"/>
    <property type="project" value="UniProtKB-EC"/>
</dbReference>
<comment type="similarity">
    <text evidence="2">Belongs to the class-I pyridoxal-phosphate-dependent aminotransferase family.</text>
</comment>
<evidence type="ECO:0000256" key="4">
    <source>
        <dbReference type="ARBA" id="ARBA00022679"/>
    </source>
</evidence>
<dbReference type="EMBL" id="PHFD01000467">
    <property type="protein sequence ID" value="PKH44588.1"/>
    <property type="molecule type" value="Genomic_DNA"/>
</dbReference>
<accession>A0A2J1DR26</accession>
<dbReference type="SUPFAM" id="SSF53383">
    <property type="entry name" value="PLP-dependent transferases"/>
    <property type="match status" value="1"/>
</dbReference>
<dbReference type="PANTHER" id="PTHR46383:SF3">
    <property type="entry name" value="ASPARTATE AMINOTRANSFERASE-RELATED"/>
    <property type="match status" value="1"/>
</dbReference>
<protein>
    <submittedName>
        <fullName evidence="7">Aminotransferase</fullName>
        <ecNumber evidence="7">2.6.1.1</ecNumber>
    </submittedName>
</protein>
<comment type="cofactor">
    <cofactor evidence="1">
        <name>pyridoxal 5'-phosphate</name>
        <dbReference type="ChEBI" id="CHEBI:597326"/>
    </cofactor>
</comment>
<evidence type="ECO:0000256" key="3">
    <source>
        <dbReference type="ARBA" id="ARBA00022576"/>
    </source>
</evidence>
<dbReference type="InterPro" id="IPR015422">
    <property type="entry name" value="PyrdxlP-dep_Trfase_small"/>
</dbReference>
<evidence type="ECO:0000256" key="5">
    <source>
        <dbReference type="ARBA" id="ARBA00022898"/>
    </source>
</evidence>
<comment type="caution">
    <text evidence="7">The sequence shown here is derived from an EMBL/GenBank/DDBJ whole genome shotgun (WGS) entry which is preliminary data.</text>
</comment>
<dbReference type="Pfam" id="PF00155">
    <property type="entry name" value="Aminotran_1_2"/>
    <property type="match status" value="1"/>
</dbReference>
<dbReference type="GO" id="GO:0030170">
    <property type="term" value="F:pyridoxal phosphate binding"/>
    <property type="evidence" value="ECO:0007669"/>
    <property type="project" value="InterPro"/>
</dbReference>
<evidence type="ECO:0000259" key="6">
    <source>
        <dbReference type="Pfam" id="PF00155"/>
    </source>
</evidence>
<evidence type="ECO:0000256" key="1">
    <source>
        <dbReference type="ARBA" id="ARBA00001933"/>
    </source>
</evidence>
<organism evidence="7 8">
    <name type="scientific">Dehalococcoides mccartyi</name>
    <dbReference type="NCBI Taxonomy" id="61435"/>
    <lineage>
        <taxon>Bacteria</taxon>
        <taxon>Bacillati</taxon>
        <taxon>Chloroflexota</taxon>
        <taxon>Dehalococcoidia</taxon>
        <taxon>Dehalococcoidales</taxon>
        <taxon>Dehalococcoidaceae</taxon>
        <taxon>Dehalococcoides</taxon>
    </lineage>
</organism>
<name>A0A2J1DR26_9CHLR</name>
<evidence type="ECO:0000256" key="2">
    <source>
        <dbReference type="ARBA" id="ARBA00007441"/>
    </source>
</evidence>
<proteinExistence type="inferred from homology"/>
<feature type="non-terminal residue" evidence="7">
    <location>
        <position position="1"/>
    </location>
</feature>
<keyword evidence="4 7" id="KW-0808">Transferase</keyword>
<dbReference type="AlphaFoldDB" id="A0A2J1DR26"/>
<dbReference type="InterPro" id="IPR004839">
    <property type="entry name" value="Aminotransferase_I/II_large"/>
</dbReference>
<evidence type="ECO:0000313" key="7">
    <source>
        <dbReference type="EMBL" id="PKH44588.1"/>
    </source>
</evidence>
<dbReference type="InterPro" id="IPR015424">
    <property type="entry name" value="PyrdxlP-dep_Trfase"/>
</dbReference>
<dbReference type="Gene3D" id="3.90.1150.10">
    <property type="entry name" value="Aspartate Aminotransferase, domain 1"/>
    <property type="match status" value="1"/>
</dbReference>
<keyword evidence="3 7" id="KW-0032">Aminotransferase</keyword>
<dbReference type="Proteomes" id="UP000233649">
    <property type="component" value="Unassembled WGS sequence"/>
</dbReference>
<evidence type="ECO:0000313" key="8">
    <source>
        <dbReference type="Proteomes" id="UP000233649"/>
    </source>
</evidence>
<keyword evidence="5" id="KW-0663">Pyridoxal phosphate</keyword>